<feature type="region of interest" description="Disordered" evidence="5">
    <location>
        <begin position="627"/>
        <end position="651"/>
    </location>
</feature>
<keyword evidence="3" id="KW-0233">DNA recombination</keyword>
<organism evidence="7 8">
    <name type="scientific">Roseateles albus</name>
    <dbReference type="NCBI Taxonomy" id="2987525"/>
    <lineage>
        <taxon>Bacteria</taxon>
        <taxon>Pseudomonadati</taxon>
        <taxon>Pseudomonadota</taxon>
        <taxon>Betaproteobacteria</taxon>
        <taxon>Burkholderiales</taxon>
        <taxon>Sphaerotilaceae</taxon>
        <taxon>Roseateles</taxon>
    </lineage>
</organism>
<dbReference type="PROSITE" id="PS51900">
    <property type="entry name" value="CB"/>
    <property type="match status" value="1"/>
</dbReference>
<feature type="region of interest" description="Disordered" evidence="5">
    <location>
        <begin position="1"/>
        <end position="40"/>
    </location>
</feature>
<evidence type="ECO:0000259" key="6">
    <source>
        <dbReference type="PROSITE" id="PS51900"/>
    </source>
</evidence>
<proteinExistence type="predicted"/>
<keyword evidence="8" id="KW-1185">Reference proteome</keyword>
<dbReference type="Gene3D" id="1.10.150.130">
    <property type="match status" value="1"/>
</dbReference>
<evidence type="ECO:0000256" key="1">
    <source>
        <dbReference type="ARBA" id="ARBA00022908"/>
    </source>
</evidence>
<dbReference type="Gene3D" id="1.10.443.10">
    <property type="entry name" value="Intergrase catalytic core"/>
    <property type="match status" value="1"/>
</dbReference>
<dbReference type="CDD" id="cd00397">
    <property type="entry name" value="DNA_BRE_C"/>
    <property type="match status" value="1"/>
</dbReference>
<dbReference type="InterPro" id="IPR013762">
    <property type="entry name" value="Integrase-like_cat_sf"/>
</dbReference>
<feature type="domain" description="Core-binding (CB)" evidence="6">
    <location>
        <begin position="356"/>
        <end position="460"/>
    </location>
</feature>
<evidence type="ECO:0000256" key="3">
    <source>
        <dbReference type="ARBA" id="ARBA00023172"/>
    </source>
</evidence>
<reference evidence="7 8" key="1">
    <citation type="submission" date="2022-10" db="EMBL/GenBank/DDBJ databases">
        <title>Paucibacter sp. hw1 Genome sequencing.</title>
        <authorList>
            <person name="Park S."/>
        </authorList>
    </citation>
    <scope>NUCLEOTIDE SEQUENCE [LARGE SCALE GENOMIC DNA]</scope>
    <source>
        <strain evidence="8">hw1</strain>
    </source>
</reference>
<comment type="caution">
    <text evidence="7">The sequence shown here is derived from an EMBL/GenBank/DDBJ whole genome shotgun (WGS) entry which is preliminary data.</text>
</comment>
<dbReference type="SUPFAM" id="SSF56349">
    <property type="entry name" value="DNA breaking-rejoining enzymes"/>
    <property type="match status" value="2"/>
</dbReference>
<keyword evidence="1" id="KW-0229">DNA integration</keyword>
<dbReference type="InterPro" id="IPR010998">
    <property type="entry name" value="Integrase_recombinase_N"/>
</dbReference>
<evidence type="ECO:0000313" key="8">
    <source>
        <dbReference type="Proteomes" id="UP001221189"/>
    </source>
</evidence>
<evidence type="ECO:0000256" key="2">
    <source>
        <dbReference type="ARBA" id="ARBA00023125"/>
    </source>
</evidence>
<dbReference type="InterPro" id="IPR011010">
    <property type="entry name" value="DNA_brk_join_enz"/>
</dbReference>
<dbReference type="InterPro" id="IPR022169">
    <property type="entry name" value="DUF3701"/>
</dbReference>
<feature type="compositionally biased region" description="Basic and acidic residues" evidence="5">
    <location>
        <begin position="1"/>
        <end position="11"/>
    </location>
</feature>
<accession>A0ABT5KHP5</accession>
<evidence type="ECO:0000313" key="7">
    <source>
        <dbReference type="EMBL" id="MDC8773448.1"/>
    </source>
</evidence>
<evidence type="ECO:0000256" key="4">
    <source>
        <dbReference type="PROSITE-ProRule" id="PRU01248"/>
    </source>
</evidence>
<dbReference type="EMBL" id="JAQQXT010000012">
    <property type="protein sequence ID" value="MDC8773448.1"/>
    <property type="molecule type" value="Genomic_DNA"/>
</dbReference>
<name>A0ABT5KHP5_9BURK</name>
<keyword evidence="2 4" id="KW-0238">DNA-binding</keyword>
<evidence type="ECO:0000256" key="5">
    <source>
        <dbReference type="SAM" id="MobiDB-lite"/>
    </source>
</evidence>
<dbReference type="Pfam" id="PF12482">
    <property type="entry name" value="DUF3701"/>
    <property type="match status" value="1"/>
</dbReference>
<dbReference type="RefSeq" id="WP_273601578.1">
    <property type="nucleotide sequence ID" value="NZ_JAQQXT010000012.1"/>
</dbReference>
<protein>
    <submittedName>
        <fullName evidence="7">Phage integrase family protein</fullName>
    </submittedName>
</protein>
<dbReference type="Proteomes" id="UP001221189">
    <property type="component" value="Unassembled WGS sequence"/>
</dbReference>
<sequence length="789" mass="87017">MNNTLADREDGGAPSASSQGTVAAPEATPSKPRRGRPPGKQAKVAAEQLRRHHFTFVRAAIEGVPLRRAWQNYLAFEGGPDDERHFAARLGKLQTLIHQAASDRGLGAQAQRALARFSTVELEATTTPGPAIQVAQAIPVIPNLDEWVNQRCAELGIDWDYQTQADWLTDYEAAFGLDQPAPPQSASRALAELERPTLAYPALPALQEQLASLNALASTLARGPALSDPLSSWLSADLTRRLNQVGALTLQQLIGFINLHHHRWWTQVPRLGQARGDRILAWLKPLAEELQLPLKEVACKPLMQLTLARASTLARLDPASQKRFGIVPLDRLAVPPEIDGRHGLFRIPGDNTLGVNTDLEAIFAWLRRHQESPRTSASYGRIVERFYLWCLWVQKKALSSLVEDDFHEYRRFLSKPPADWVQTQRAGREMAEWRPFKGALSQSSQKLNFSVISALLSGLISAGYIRANAAAGVLPAMKLQHFGLNIDRTFDDAQWSWVMHCWQSLYDKCGPGARAESTADKSFLRAAGLRRTRLILELGATTGLRLIELVTTRRGALKREVVDGQAVWILKVVGKGFKPREVLVYDDIKALIDQHHHDMATAGTDFDAKNPRVRDLLNPDARLESNLRDCQSPLPLPFPAPSNDGRADASGEVASDPTLLPLIGALRKAPPKWALDANGVAMMDRSAGGNADRYGSLDPTALYQSLKRFLGTCCELAEAAGKEIDHEALGRASTHWLRHFFANSAAADNVMPAALMAAMGHSSLQTTSIYLRTERRLVVSEMSKMRRRG</sequence>
<dbReference type="InterPro" id="IPR044068">
    <property type="entry name" value="CB"/>
</dbReference>
<gene>
    <name evidence="7" type="ORF">PRZ03_17845</name>
</gene>